<evidence type="ECO:0000313" key="3">
    <source>
        <dbReference type="EMBL" id="SCL92599.1"/>
    </source>
</evidence>
<dbReference type="EMBL" id="LT608269">
    <property type="protein sequence ID" value="SCM17468.1"/>
    <property type="molecule type" value="Genomic_DNA"/>
</dbReference>
<dbReference type="Proteomes" id="UP000516480">
    <property type="component" value="Chromosome 5"/>
</dbReference>
<dbReference type="EMBL" id="LT608253">
    <property type="protein sequence ID" value="SCM15674.1"/>
    <property type="molecule type" value="Genomic_DNA"/>
</dbReference>
<evidence type="ECO:0000313" key="2">
    <source>
        <dbReference type="EMBL" id="CXI07414.1"/>
    </source>
</evidence>
<sequence>MDEKHQCKNRKIQIHNFYDKINNNNESDLNLSSIKFPDFEKEFETFYKNTSNETLTRPKAEESENIQHLKKINKMEHQQINNLQNFKQSKKGYKNKLKEVEGITKPFSVNTRNIQNENNLGRNKSIEQILMDIQDGPNLRNTNDHQQFISEKEYYLFNTSNKIYLNNVINSSDFNTIYEQNVQYRESESSNIIHIWYEDNKLTYTWNSTMKQEYIKKGIYDLCMNIINDDFYLVRIKRLIKENITNAKESENINGVYYKLFEEYYYKDFGNIRNCEEYLIKKINFNKSIKFKEMEAIEEVENLDMDNEKAYEDNFEELINPLNFPEVLRAIEYAKEGSNLLKHTFFNIPHLRYFILSKNLKYIRWFSSRKYEEDCKIYFKNINSLEINNMNDNIFSNYQINLLKNFTFCIIYNNQKKKITLTCKCLYEFNTWVTVIRSLMFKSKNLKTTKRILLSHIYQNKYENKTDGDTSHLLQTNIHSKSRSENDEENKLKTFHLFNLIKFPNYNIYQAKIKFLLLKEKFYKYKIWIEEEINEYNSSKENEIDKVNLTSFQNEKNNSKNLQINVNSRINMETYDCNIFEISENGSNVIEEKYDLSNPDLIIDAYSYMDEDSNEFKLRLMIKFYNQIDEKIKIIQKNILDVGRLLKRNESLYIHQNQQNGFNIEHIFKHAFELYKTVENKLFKNKLSNPNTKNYNNYDIKENTKVEKLGNGQNPFKIENIIPDYQYYKNIFNNSFLNINTNKTKIKTEIYNINAPDKCYEYEHLTNIDNYPYSDEQYQIRENMKTPNNLENPIEEINNIIQKIMFNLWMSEIKLANVEDIYNIYVYNLKTKNRKQSSHMADIDTQNIWKYISNLFSETILKSNCV</sequence>
<reference evidence="2 7" key="1">
    <citation type="submission" date="2016-02" db="EMBL/GenBank/DDBJ databases">
        <authorList>
            <consortium name="Pathogen Informatics"/>
        </authorList>
    </citation>
    <scope>NUCLEOTIDE SEQUENCE [LARGE SCALE GENOMIC DNA]</scope>
    <source>
        <strain evidence="2 7">K173</strain>
        <strain evidence="3 11">NK65 ny</strain>
        <strain evidence="6 10">NK65e</strain>
        <strain evidence="4 8">SP11 Antwerpcl1</strain>
        <strain evidence="5 9">SP11 RLL</strain>
    </source>
</reference>
<evidence type="ECO:0000259" key="1">
    <source>
        <dbReference type="PROSITE" id="PS50003"/>
    </source>
</evidence>
<dbReference type="SMART" id="SM00233">
    <property type="entry name" value="PH"/>
    <property type="match status" value="1"/>
</dbReference>
<dbReference type="VEuPathDB" id="PlasmoDB:PBANKA_0503800"/>
<dbReference type="Proteomes" id="UP000219974">
    <property type="component" value="Chromosome 5"/>
</dbReference>
<dbReference type="InterPro" id="IPR001849">
    <property type="entry name" value="PH_domain"/>
</dbReference>
<dbReference type="EMBL" id="LT614631">
    <property type="protein sequence ID" value="SCN22827.1"/>
    <property type="molecule type" value="Genomic_DNA"/>
</dbReference>
<accession>A0A0Y9UQ98</accession>
<dbReference type="AlphaFoldDB" id="A0A0Y9UQ98"/>
<dbReference type="CDD" id="cd13365">
    <property type="entry name" value="PH_PLC_plant-like"/>
    <property type="match status" value="1"/>
</dbReference>
<evidence type="ECO:0000313" key="11">
    <source>
        <dbReference type="Proteomes" id="UP000516480"/>
    </source>
</evidence>
<dbReference type="Proteomes" id="UP000219860">
    <property type="component" value="Chromosome 5"/>
</dbReference>
<feature type="domain" description="PH" evidence="1">
    <location>
        <begin position="332"/>
        <end position="441"/>
    </location>
</feature>
<dbReference type="Proteomes" id="UP000220214">
    <property type="component" value="Chromosome 5"/>
</dbReference>
<dbReference type="SUPFAM" id="SSF50729">
    <property type="entry name" value="PH domain-like"/>
    <property type="match status" value="1"/>
</dbReference>
<gene>
    <name evidence="2" type="ORF">PBK173_000073400</name>
    <name evidence="6" type="ORF">PBNK65E_000069600</name>
    <name evidence="3" type="ORF">PBNK65NY_000069200</name>
    <name evidence="4" type="ORF">PBSP11A_000069300</name>
    <name evidence="5" type="ORF">PBSP11RLL_000069400</name>
</gene>
<organism evidence="2 7">
    <name type="scientific">Plasmodium berghei</name>
    <dbReference type="NCBI Taxonomy" id="5821"/>
    <lineage>
        <taxon>Eukaryota</taxon>
        <taxon>Sar</taxon>
        <taxon>Alveolata</taxon>
        <taxon>Apicomplexa</taxon>
        <taxon>Aconoidasida</taxon>
        <taxon>Haemosporida</taxon>
        <taxon>Plasmodiidae</taxon>
        <taxon>Plasmodium</taxon>
        <taxon>Plasmodium (Vinckeia)</taxon>
    </lineage>
</organism>
<dbReference type="Proteomes" id="UP000069549">
    <property type="component" value="Chromosome 5"/>
</dbReference>
<protein>
    <recommendedName>
        <fullName evidence="1">PH domain-containing protein</fullName>
    </recommendedName>
</protein>
<dbReference type="EMBL" id="LT608141">
    <property type="protein sequence ID" value="SCL92599.1"/>
    <property type="molecule type" value="Genomic_DNA"/>
</dbReference>
<dbReference type="InterPro" id="IPR011993">
    <property type="entry name" value="PH-like_dom_sf"/>
</dbReference>
<proteinExistence type="predicted"/>
<dbReference type="Gene3D" id="2.30.29.30">
    <property type="entry name" value="Pleckstrin-homology domain (PH domain)/Phosphotyrosine-binding domain (PTB)"/>
    <property type="match status" value="1"/>
</dbReference>
<dbReference type="PROSITE" id="PS50003">
    <property type="entry name" value="PH_DOMAIN"/>
    <property type="match status" value="1"/>
</dbReference>
<evidence type="ECO:0000313" key="7">
    <source>
        <dbReference type="Proteomes" id="UP000069549"/>
    </source>
</evidence>
<dbReference type="OrthoDB" id="5981550at2759"/>
<dbReference type="OMA" id="TIRALMF"/>
<dbReference type="EMBL" id="LT160025">
    <property type="protein sequence ID" value="CXI07414.1"/>
    <property type="molecule type" value="Genomic_DNA"/>
</dbReference>
<evidence type="ECO:0000313" key="6">
    <source>
        <dbReference type="EMBL" id="SCN22827.1"/>
    </source>
</evidence>
<evidence type="ECO:0000313" key="9">
    <source>
        <dbReference type="Proteomes" id="UP000219974"/>
    </source>
</evidence>
<evidence type="ECO:0000313" key="4">
    <source>
        <dbReference type="EMBL" id="SCM15674.1"/>
    </source>
</evidence>
<evidence type="ECO:0000313" key="10">
    <source>
        <dbReference type="Proteomes" id="UP000220214"/>
    </source>
</evidence>
<evidence type="ECO:0000313" key="5">
    <source>
        <dbReference type="EMBL" id="SCM17468.1"/>
    </source>
</evidence>
<name>A0A0Y9UQ98_PLABE</name>
<evidence type="ECO:0000313" key="8">
    <source>
        <dbReference type="Proteomes" id="UP000219860"/>
    </source>
</evidence>